<feature type="region of interest" description="Disordered" evidence="1">
    <location>
        <begin position="1120"/>
        <end position="1145"/>
    </location>
</feature>
<evidence type="ECO:0000313" key="3">
    <source>
        <dbReference type="EMBL" id="KFG45292.1"/>
    </source>
</evidence>
<feature type="compositionally biased region" description="Basic residues" evidence="1">
    <location>
        <begin position="893"/>
        <end position="902"/>
    </location>
</feature>
<protein>
    <submittedName>
        <fullName evidence="3">Eukaryotic glutathione synthase, atp binding domain-containing protein</fullName>
        <ecNumber evidence="3">6.3.2.3</ecNumber>
    </submittedName>
</protein>
<dbReference type="Pfam" id="PF03917">
    <property type="entry name" value="GSH_synth_ATP"/>
    <property type="match status" value="4"/>
</dbReference>
<dbReference type="InterPro" id="IPR037013">
    <property type="entry name" value="GSH-S_sub-bd_sf"/>
</dbReference>
<feature type="region of interest" description="Disordered" evidence="1">
    <location>
        <begin position="656"/>
        <end position="680"/>
    </location>
</feature>
<evidence type="ECO:0000313" key="4">
    <source>
        <dbReference type="Proteomes" id="UP000028837"/>
    </source>
</evidence>
<dbReference type="InterPro" id="IPR016185">
    <property type="entry name" value="PreATP-grasp_dom_sf"/>
</dbReference>
<feature type="region of interest" description="Disordered" evidence="1">
    <location>
        <begin position="417"/>
        <end position="598"/>
    </location>
</feature>
<dbReference type="Gene3D" id="3.30.1490.50">
    <property type="match status" value="1"/>
</dbReference>
<feature type="compositionally biased region" description="Basic and acidic residues" evidence="1">
    <location>
        <begin position="441"/>
        <end position="505"/>
    </location>
</feature>
<dbReference type="GO" id="GO:0004363">
    <property type="term" value="F:glutathione synthase activity"/>
    <property type="evidence" value="ECO:0007669"/>
    <property type="project" value="UniProtKB-EC"/>
</dbReference>
<dbReference type="Gene3D" id="3.30.470.20">
    <property type="entry name" value="ATP-grasp fold, B domain"/>
    <property type="match status" value="2"/>
</dbReference>
<dbReference type="SUPFAM" id="SSF56059">
    <property type="entry name" value="Glutathione synthetase ATP-binding domain-like"/>
    <property type="match status" value="4"/>
</dbReference>
<dbReference type="SUPFAM" id="SSF52440">
    <property type="entry name" value="PreATP-grasp domain"/>
    <property type="match status" value="1"/>
</dbReference>
<dbReference type="GO" id="GO:0005524">
    <property type="term" value="F:ATP binding"/>
    <property type="evidence" value="ECO:0007669"/>
    <property type="project" value="InterPro"/>
</dbReference>
<dbReference type="InterPro" id="IPR014709">
    <property type="entry name" value="Glutathione_synthase_C_euk"/>
</dbReference>
<organism evidence="3 4">
    <name type="scientific">Toxoplasma gondii GAB2-2007-GAL-DOM2</name>
    <dbReference type="NCBI Taxonomy" id="1130820"/>
    <lineage>
        <taxon>Eukaryota</taxon>
        <taxon>Sar</taxon>
        <taxon>Alveolata</taxon>
        <taxon>Apicomplexa</taxon>
        <taxon>Conoidasida</taxon>
        <taxon>Coccidia</taxon>
        <taxon>Eucoccidiorida</taxon>
        <taxon>Eimeriorina</taxon>
        <taxon>Sarcocystidae</taxon>
        <taxon>Toxoplasma</taxon>
    </lineage>
</organism>
<dbReference type="PANTHER" id="PTHR11130">
    <property type="entry name" value="GLUTATHIONE SYNTHETASE"/>
    <property type="match status" value="1"/>
</dbReference>
<feature type="compositionally biased region" description="Acidic residues" evidence="1">
    <location>
        <begin position="506"/>
        <end position="538"/>
    </location>
</feature>
<reference evidence="3 4" key="1">
    <citation type="submission" date="2014-02" db="EMBL/GenBank/DDBJ databases">
        <authorList>
            <person name="Sibley D."/>
            <person name="Venepally P."/>
            <person name="Karamycheva S."/>
            <person name="Hadjithomas M."/>
            <person name="Khan A."/>
            <person name="Brunk B."/>
            <person name="Roos D."/>
            <person name="Caler E."/>
            <person name="Lorenzi H."/>
        </authorList>
    </citation>
    <scope>NUCLEOTIDE SEQUENCE [LARGE SCALE GENOMIC DNA]</scope>
    <source>
        <strain evidence="3 4">GAB2-2007-GAL-DOM2</strain>
    </source>
</reference>
<feature type="region of interest" description="Disordered" evidence="1">
    <location>
        <begin position="207"/>
        <end position="257"/>
    </location>
</feature>
<accession>A0A086KLM4</accession>
<feature type="region of interest" description="Disordered" evidence="1">
    <location>
        <begin position="1340"/>
        <end position="1362"/>
    </location>
</feature>
<feature type="domain" description="Glutathione synthase substrate-binding" evidence="2">
    <location>
        <begin position="979"/>
        <end position="1023"/>
    </location>
</feature>
<dbReference type="InterPro" id="IPR005615">
    <property type="entry name" value="Glutathione_synthase"/>
</dbReference>
<feature type="region of interest" description="Disordered" evidence="1">
    <location>
        <begin position="875"/>
        <end position="964"/>
    </location>
</feature>
<dbReference type="Pfam" id="PF03199">
    <property type="entry name" value="GSH_synthase"/>
    <property type="match status" value="1"/>
</dbReference>
<proteinExistence type="predicted"/>
<dbReference type="PANTHER" id="PTHR11130:SF0">
    <property type="entry name" value="GLUTATHIONE SYNTHETASE"/>
    <property type="match status" value="1"/>
</dbReference>
<dbReference type="Proteomes" id="UP000028837">
    <property type="component" value="Unassembled WGS sequence"/>
</dbReference>
<feature type="compositionally biased region" description="Basic and acidic residues" evidence="1">
    <location>
        <begin position="941"/>
        <end position="964"/>
    </location>
</feature>
<keyword evidence="3" id="KW-0436">Ligase</keyword>
<feature type="compositionally biased region" description="Low complexity" evidence="1">
    <location>
        <begin position="918"/>
        <end position="937"/>
    </location>
</feature>
<dbReference type="GO" id="GO:0043295">
    <property type="term" value="F:glutathione binding"/>
    <property type="evidence" value="ECO:0007669"/>
    <property type="project" value="TreeGrafter"/>
</dbReference>
<feature type="compositionally biased region" description="Basic and acidic residues" evidence="1">
    <location>
        <begin position="120"/>
        <end position="134"/>
    </location>
</feature>
<feature type="compositionally biased region" description="Basic and acidic residues" evidence="1">
    <location>
        <begin position="539"/>
        <end position="549"/>
    </location>
</feature>
<feature type="compositionally biased region" description="Basic and acidic residues" evidence="1">
    <location>
        <begin position="1264"/>
        <end position="1275"/>
    </location>
</feature>
<dbReference type="VEuPathDB" id="ToxoDB:TGDOM2_226800"/>
<dbReference type="EMBL" id="AHZU02000364">
    <property type="protein sequence ID" value="KFG45292.1"/>
    <property type="molecule type" value="Genomic_DNA"/>
</dbReference>
<comment type="caution">
    <text evidence="3">The sequence shown here is derived from an EMBL/GenBank/DDBJ whole genome shotgun (WGS) entry which is preliminary data.</text>
</comment>
<dbReference type="GO" id="GO:0005829">
    <property type="term" value="C:cytosol"/>
    <property type="evidence" value="ECO:0007669"/>
    <property type="project" value="TreeGrafter"/>
</dbReference>
<feature type="region of interest" description="Disordered" evidence="1">
    <location>
        <begin position="1384"/>
        <end position="1420"/>
    </location>
</feature>
<feature type="compositionally biased region" description="Low complexity" evidence="1">
    <location>
        <begin position="1120"/>
        <end position="1143"/>
    </location>
</feature>
<dbReference type="OrthoDB" id="2020073at2759"/>
<feature type="region of interest" description="Disordered" evidence="1">
    <location>
        <begin position="94"/>
        <end position="150"/>
    </location>
</feature>
<dbReference type="EC" id="6.3.2.3" evidence="3"/>
<feature type="region of interest" description="Disordered" evidence="1">
    <location>
        <begin position="813"/>
        <end position="854"/>
    </location>
</feature>
<feature type="region of interest" description="Disordered" evidence="1">
    <location>
        <begin position="1264"/>
        <end position="1311"/>
    </location>
</feature>
<feature type="compositionally biased region" description="Low complexity" evidence="1">
    <location>
        <begin position="1384"/>
        <end position="1411"/>
    </location>
</feature>
<feature type="compositionally biased region" description="Basic and acidic residues" evidence="1">
    <location>
        <begin position="1289"/>
        <end position="1305"/>
    </location>
</feature>
<evidence type="ECO:0000256" key="1">
    <source>
        <dbReference type="SAM" id="MobiDB-lite"/>
    </source>
</evidence>
<name>A0A086KLM4_TOXGO</name>
<feature type="compositionally biased region" description="Acidic residues" evidence="1">
    <location>
        <begin position="226"/>
        <end position="257"/>
    </location>
</feature>
<feature type="compositionally biased region" description="Basic and acidic residues" evidence="1">
    <location>
        <begin position="1342"/>
        <end position="1353"/>
    </location>
</feature>
<gene>
    <name evidence="3" type="ORF">TGDOM2_226800</name>
</gene>
<dbReference type="Gene3D" id="3.40.50.1760">
    <property type="entry name" value="Glutathione synthase, substrate-binding domain superfamily, eukaryotic"/>
    <property type="match status" value="1"/>
</dbReference>
<dbReference type="InterPro" id="IPR004887">
    <property type="entry name" value="GSH_synth_subst-bd"/>
</dbReference>
<sequence length="1482" mass="162239">MASSSPCAAPGAAHERLRDRVEKKKPCLCVCESSLVSRAISRPLLFRGFSPLPSRLCRQPLRARLSSRLLVSPSPEMKTERASRRKVCLSHYAEAPGDREGDGEEPTQGKKEPVASSSFRECERTSRHNRESRSRQRTSPSAAVKCQDTDNRDKTRFSLRYVNAQTEPRGSEEDLEEEWVFTSFVLQRLSEVYAAARNEGWRATDDDNAAIPAYGFSEGRRRATQEDEEEKDEEPEIPEEEGGTAEGEDEESGGNDEDQCGLVRRFCSFESSKLSCLLDLALGYAYSSSLLMYSPSSSSESPWTGRRPSAFHRSPSASFAKGDVASLSLPVLPHCAPFTLLPSPFPLHLFVKVCHLTKAFNRIVDRLTCVPRLLLFLLAETIKVDSFTRNLCAIAERVYVQPQSQAVLDCMHAEQQSRASRAPTPQRGRASPGCGEAGSHGAEDEATARNGEARGDFALKPGERRRENGAQETEKRGPAPPKRDIGRDIRLHILRSDYMLDRPTVEEDGDREDEEGDREDEEGDREDEEGDREDEEGNKEEGERARKNTEFAWQSNGGRVRGRRGDNRNPPPRAPAGRRLEREETLGSRQKSERRKRELSIKQVEINTIAASFAGLASKVSSLHQVLVLAAASLPPSSSSSSRFPSSSPCRDHLIPFSPHPVSEVRTPASLRPAERGSQRKALPGVAEVRRLVASHLCLDNHPVEQLAAGLAEAHFAYLRRTLGEEKGAGVSRERVAKEAPLWHPRRAALASPFGHPVFLLCVILGEEGNEVDQRLLQAELMSKFGVYMLSVSIADLLRSWKDGDVVILGQQRRQDEGAQTEAAPGTVDGAVGSATRPASRETQGAKERFFDFSSGPEVPAGRLLLLSSSRENAFERGLQTTKAPARKEPRVHPRTTRKRRFRDSTPREVETEESEGAAEGAADEPAAGGRARGACEPVEAEARDGERDRRTGSRSQTEEERRPPVCPFCRACQSRIYAEISVIYYRSMYSPNHYEDAGVWGLREFLEASDAVKVPTVLAQLAGTKTVQQRFSDMHAPLHFVPASLLPPADSELHMKRKDEPQSRDAGGGDWESEEAKNGRLWLLRYLVPDDRTRQEMQQVFQLQVDPCEAWPSSHASCPASLASSATPGASSTPPLSSSASPPFSPFRTCSVSSACALPFSAATSGESVAVLRSSAPSRALAHRRRLSRRALAAALSLRGSRDFLLKPQREGGGNNLHGEEMQQLLRSGSEENLRHFVLMKKMQPPSVTAIFVRAEVDARGGRRELKTKAKQETQETETGEVPGGISKGKDSFESEPRALEGERNNGGGRLVCTFQRGIQELGLFGVMLVTGWPSFGSSDGMDKENNEDSEAHGSSLYPSQTSHTSTAVACFPSLSSSSPSSPSTYPAFLSSSSPSSVSSRGDLSPSSSPETVPASRGSRAVLGEASPASYVEFVNCLAGWMIRTKSKKSEEGGVAAGFGVLDSPLLLPEAFAEQARRSSV</sequence>
<evidence type="ECO:0000259" key="2">
    <source>
        <dbReference type="Pfam" id="PF03199"/>
    </source>
</evidence>